<evidence type="ECO:0000313" key="1">
    <source>
        <dbReference type="EMBL" id="QHS95125.1"/>
    </source>
</evidence>
<reference evidence="1" key="1">
    <citation type="journal article" date="2020" name="Nature">
        <title>Giant virus diversity and host interactions through global metagenomics.</title>
        <authorList>
            <person name="Schulz F."/>
            <person name="Roux S."/>
            <person name="Paez-Espino D."/>
            <person name="Jungbluth S."/>
            <person name="Walsh D.A."/>
            <person name="Denef V.J."/>
            <person name="McMahon K.D."/>
            <person name="Konstantinidis K.T."/>
            <person name="Eloe-Fadrosh E.A."/>
            <person name="Kyrpides N.C."/>
            <person name="Woyke T."/>
        </authorList>
    </citation>
    <scope>NUCLEOTIDE SEQUENCE</scope>
    <source>
        <strain evidence="1">GVMAG-M-3300018428-16</strain>
    </source>
</reference>
<sequence>MEKRIESKVHKYINTFKDDIKEKMNELGLVDVTNSDNNMSNLLRYIFDYQGVDWDKDDFTRRKRVKNCVPSIDRCMAKRANGEQCTRRRKDNFQYCGTHSKGTPHGEYQINSQKTNEDTVIELTVHDINGIMYYIDNDNNVYNQAHVLSNKLNPDCVGKRIALSDGRYKISYN</sequence>
<organism evidence="1">
    <name type="scientific">viral metagenome</name>
    <dbReference type="NCBI Taxonomy" id="1070528"/>
    <lineage>
        <taxon>unclassified sequences</taxon>
        <taxon>metagenomes</taxon>
        <taxon>organismal metagenomes</taxon>
    </lineage>
</organism>
<dbReference type="EMBL" id="MN739240">
    <property type="protein sequence ID" value="QHS95125.1"/>
    <property type="molecule type" value="Genomic_DNA"/>
</dbReference>
<accession>A0A6C0BRQ4</accession>
<proteinExistence type="predicted"/>
<dbReference type="AlphaFoldDB" id="A0A6C0BRQ4"/>
<name>A0A6C0BRQ4_9ZZZZ</name>
<protein>
    <submittedName>
        <fullName evidence="1">Uncharacterized protein</fullName>
    </submittedName>
</protein>